<proteinExistence type="predicted"/>
<dbReference type="EMBL" id="OZ022410">
    <property type="protein sequence ID" value="CAK9440982.1"/>
    <property type="molecule type" value="Genomic_DNA"/>
</dbReference>
<evidence type="ECO:0000313" key="1">
    <source>
        <dbReference type="EMBL" id="CAK9440982.1"/>
    </source>
</evidence>
<protein>
    <submittedName>
        <fullName evidence="1">Uncharacterized protein</fullName>
    </submittedName>
</protein>
<keyword evidence="2" id="KW-1185">Reference proteome</keyword>
<organism evidence="1 2">
    <name type="scientific">Lodderomyces beijingensis</name>
    <dbReference type="NCBI Taxonomy" id="1775926"/>
    <lineage>
        <taxon>Eukaryota</taxon>
        <taxon>Fungi</taxon>
        <taxon>Dikarya</taxon>
        <taxon>Ascomycota</taxon>
        <taxon>Saccharomycotina</taxon>
        <taxon>Pichiomycetes</taxon>
        <taxon>Debaryomycetaceae</taxon>
        <taxon>Candida/Lodderomyces clade</taxon>
        <taxon>Lodderomyces</taxon>
    </lineage>
</organism>
<name>A0ABP0ZTD3_9ASCO</name>
<dbReference type="GeneID" id="92210047"/>
<reference evidence="1 2" key="1">
    <citation type="submission" date="2024-03" db="EMBL/GenBank/DDBJ databases">
        <authorList>
            <person name="Brejova B."/>
        </authorList>
    </citation>
    <scope>NUCLEOTIDE SEQUENCE [LARGE SCALE GENOMIC DNA]</scope>
    <source>
        <strain evidence="1 2">CBS 14171</strain>
    </source>
</reference>
<evidence type="ECO:0000313" key="2">
    <source>
        <dbReference type="Proteomes" id="UP001497383"/>
    </source>
</evidence>
<sequence>MSINQVVNSVRTDGATEANLTQLRVLLRDEQVRSSQELKSNLAFLMEIFIQVFKSAIDQYNSTDASRLFSIAIEAIKVAINLVASNADNCDFFTKDADLTAAFWNCIHEIYTLNEAASLELVFTLISQFLYVEGDVAHYVRYLHSQSMNAVVYTEFASSGDPEVAREFITANKHHFDSADKKFLEHYANRFHEIYANVSDSDKETAIEILEFVSPSSRAFKSVLSLLESEKDTKLLRKLMVASTDVFPGDIQDLAKEEEFLVSPQSSLVSSGSATRKNSYAFAACCICVGNTISSDETRIKTIQLINDSFGIKNLLFTFFSEFKITDIVQLQAIHMWNNLLDQSIASSIIDHYREELTTLTKLMIDNANYYKEISVVYFKFINKLIKFSTGTHVLPAPLARLVSDFNDNSNAQLTYAKYSLLQQHAKNLNDNLSESAVTKLVKFTVSSVNRQDILEQLKTVAILNTQLSEKKISIRDLDTVYLGPLAKLLDQLYTQLPCAREDESWKTKIFDNNLKFVAGSTIKLLDGSIDFASLKRLCDKILQN</sequence>
<dbReference type="Proteomes" id="UP001497383">
    <property type="component" value="Chromosome 6"/>
</dbReference>
<accession>A0ABP0ZTD3</accession>
<gene>
    <name evidence="1" type="ORF">LODBEIA_P48510</name>
</gene>
<dbReference type="RefSeq" id="XP_066831789.1">
    <property type="nucleotide sequence ID" value="XM_066975118.1"/>
</dbReference>